<dbReference type="AlphaFoldDB" id="A0A3P8UYT0"/>
<dbReference type="Proteomes" id="UP000265120">
    <property type="component" value="Chromosome 7"/>
</dbReference>
<reference evidence="1 2" key="1">
    <citation type="journal article" date="2014" name="Nat. Genet.">
        <title>Whole-genome sequence of a flatfish provides insights into ZW sex chromosome evolution and adaptation to a benthic lifestyle.</title>
        <authorList>
            <person name="Chen S."/>
            <person name="Zhang G."/>
            <person name="Shao C."/>
            <person name="Huang Q."/>
            <person name="Liu G."/>
            <person name="Zhang P."/>
            <person name="Song W."/>
            <person name="An N."/>
            <person name="Chalopin D."/>
            <person name="Volff J.N."/>
            <person name="Hong Y."/>
            <person name="Li Q."/>
            <person name="Sha Z."/>
            <person name="Zhou H."/>
            <person name="Xie M."/>
            <person name="Yu Q."/>
            <person name="Liu Y."/>
            <person name="Xiang H."/>
            <person name="Wang N."/>
            <person name="Wu K."/>
            <person name="Yang C."/>
            <person name="Zhou Q."/>
            <person name="Liao X."/>
            <person name="Yang L."/>
            <person name="Hu Q."/>
            <person name="Zhang J."/>
            <person name="Meng L."/>
            <person name="Jin L."/>
            <person name="Tian Y."/>
            <person name="Lian J."/>
            <person name="Yang J."/>
            <person name="Miao G."/>
            <person name="Liu S."/>
            <person name="Liang Z."/>
            <person name="Yan F."/>
            <person name="Li Y."/>
            <person name="Sun B."/>
            <person name="Zhang H."/>
            <person name="Zhang J."/>
            <person name="Zhu Y."/>
            <person name="Du M."/>
            <person name="Zhao Y."/>
            <person name="Schartl M."/>
            <person name="Tang Q."/>
            <person name="Wang J."/>
        </authorList>
    </citation>
    <scope>NUCLEOTIDE SEQUENCE</scope>
</reference>
<reference evidence="1" key="3">
    <citation type="submission" date="2025-09" db="UniProtKB">
        <authorList>
            <consortium name="Ensembl"/>
        </authorList>
    </citation>
    <scope>IDENTIFICATION</scope>
</reference>
<evidence type="ECO:0000313" key="2">
    <source>
        <dbReference type="Proteomes" id="UP000265120"/>
    </source>
</evidence>
<dbReference type="Ensembl" id="ENSCSET00000005449.1">
    <property type="protein sequence ID" value="ENSCSEP00000005390.1"/>
    <property type="gene ID" value="ENSCSEG00000003484.1"/>
</dbReference>
<dbReference type="FunCoup" id="A0A3P8UYT0">
    <property type="interactions" value="124"/>
</dbReference>
<protein>
    <submittedName>
        <fullName evidence="1">Uncharacterized protein</fullName>
    </submittedName>
</protein>
<proteinExistence type="predicted"/>
<dbReference type="GeneTree" id="ENSGT01150000287034"/>
<evidence type="ECO:0000313" key="1">
    <source>
        <dbReference type="Ensembl" id="ENSCSEP00000005390.1"/>
    </source>
</evidence>
<keyword evidence="2" id="KW-1185">Reference proteome</keyword>
<sequence>MTGGFFANWWTQMRPYARLYADVWPGVALVGYLYYKVSYGGELKIKPSH</sequence>
<organism evidence="1 2">
    <name type="scientific">Cynoglossus semilaevis</name>
    <name type="common">Tongue sole</name>
    <dbReference type="NCBI Taxonomy" id="244447"/>
    <lineage>
        <taxon>Eukaryota</taxon>
        <taxon>Metazoa</taxon>
        <taxon>Chordata</taxon>
        <taxon>Craniata</taxon>
        <taxon>Vertebrata</taxon>
        <taxon>Euteleostomi</taxon>
        <taxon>Actinopterygii</taxon>
        <taxon>Neopterygii</taxon>
        <taxon>Teleostei</taxon>
        <taxon>Neoteleostei</taxon>
        <taxon>Acanthomorphata</taxon>
        <taxon>Carangaria</taxon>
        <taxon>Pleuronectiformes</taxon>
        <taxon>Pleuronectoidei</taxon>
        <taxon>Cynoglossidae</taxon>
        <taxon>Cynoglossinae</taxon>
        <taxon>Cynoglossus</taxon>
    </lineage>
</organism>
<name>A0A3P8UYT0_CYNSE</name>
<dbReference type="InParanoid" id="A0A3P8UYT0"/>
<reference evidence="1" key="2">
    <citation type="submission" date="2025-08" db="UniProtKB">
        <authorList>
            <consortium name="Ensembl"/>
        </authorList>
    </citation>
    <scope>IDENTIFICATION</scope>
</reference>
<accession>A0A3P8UYT0</accession>